<dbReference type="OrthoDB" id="4025890at2759"/>
<comment type="caution">
    <text evidence="1">The sequence shown here is derived from an EMBL/GenBank/DDBJ whole genome shotgun (WGS) entry which is preliminary data.</text>
</comment>
<name>M3HJR2_CANMX</name>
<dbReference type="HOGENOM" id="CLU_493459_0_0_1"/>
<dbReference type="AlphaFoldDB" id="M3HJR2"/>
<protein>
    <submittedName>
        <fullName evidence="1">Uncharacterized protein</fullName>
    </submittedName>
</protein>
<evidence type="ECO:0000313" key="2">
    <source>
        <dbReference type="Proteomes" id="UP000011777"/>
    </source>
</evidence>
<organism evidence="1 2">
    <name type="scientific">Candida maltosa (strain Xu316)</name>
    <name type="common">Yeast</name>
    <dbReference type="NCBI Taxonomy" id="1245528"/>
    <lineage>
        <taxon>Eukaryota</taxon>
        <taxon>Fungi</taxon>
        <taxon>Dikarya</taxon>
        <taxon>Ascomycota</taxon>
        <taxon>Saccharomycotina</taxon>
        <taxon>Pichiomycetes</taxon>
        <taxon>Debaryomycetaceae</taxon>
        <taxon>Candida/Lodderomyces clade</taxon>
        <taxon>Candida</taxon>
    </lineage>
</organism>
<keyword evidence="2" id="KW-1185">Reference proteome</keyword>
<sequence length="495" mass="58019">MYDIEKEINPNEYYQECKKFYWKYLEIEHELNEFSELKCKNILSYISKYSLDTDYLPVLIHHLNQKELEMMSKIRESSKFVEFSPVSFLSSLVAGQTFNIGIQKLSNFYNSPPTPTSYFDFFVGLSLLEKQSYKFDANRATFIDKVSEICRRQFFKEIPIPFDGNHFVCESSNQYTRLVLHNIYKVLISFEGHRSHDNDYLESTNMTNLFHGRKCSHWIILFFSIKIVYEQLESFGVTIKGVDTVPPLEIRFIGITLGDYCILYFHRPPQILLIKNVENYIRNHSFDTNPNMFFKKLTQKEMHLLISTQLSLKRTFQDRDIFSSSVHPLIFSDEKFIFFNQNILPYMFKHDNNIRDQKILLANVHKFISDSNYIFKPIFASTPSTLAINNMEDLEPFHKCDYSPWKDQGKVVMTTRSNVPAIVIGLNDANSNYAELLTVYGDIETLKLTSYKPILNISRGEVLKIIYVLGLANLSYARIKGVAFDEDKQPRFLIE</sequence>
<proteinExistence type="predicted"/>
<evidence type="ECO:0000313" key="1">
    <source>
        <dbReference type="EMBL" id="EMG47597.1"/>
    </source>
</evidence>
<dbReference type="Proteomes" id="UP000011777">
    <property type="component" value="Unassembled WGS sequence"/>
</dbReference>
<gene>
    <name evidence="1" type="ORF">G210_1996</name>
</gene>
<reference evidence="1 2" key="1">
    <citation type="submission" date="2013-02" db="EMBL/GenBank/DDBJ databases">
        <title>Genome sequence of Candida maltosa Xu316, a potential industrial strain for xylitol and ethanol production.</title>
        <authorList>
            <person name="Yu J."/>
            <person name="Wang Q."/>
            <person name="Geng X."/>
            <person name="Bao W."/>
            <person name="He P."/>
            <person name="Cai J."/>
        </authorList>
    </citation>
    <scope>NUCLEOTIDE SEQUENCE [LARGE SCALE GENOMIC DNA]</scope>
    <source>
        <strain evidence="2">Xu316</strain>
    </source>
</reference>
<dbReference type="OMA" id="YLESTNM"/>
<dbReference type="EMBL" id="AOGT01001478">
    <property type="protein sequence ID" value="EMG47597.1"/>
    <property type="molecule type" value="Genomic_DNA"/>
</dbReference>
<accession>M3HJR2</accession>